<evidence type="ECO:0000256" key="1">
    <source>
        <dbReference type="SAM" id="SignalP"/>
    </source>
</evidence>
<organism evidence="2 3">
    <name type="scientific">Characodon lateralis</name>
    <dbReference type="NCBI Taxonomy" id="208331"/>
    <lineage>
        <taxon>Eukaryota</taxon>
        <taxon>Metazoa</taxon>
        <taxon>Chordata</taxon>
        <taxon>Craniata</taxon>
        <taxon>Vertebrata</taxon>
        <taxon>Euteleostomi</taxon>
        <taxon>Actinopterygii</taxon>
        <taxon>Neopterygii</taxon>
        <taxon>Teleostei</taxon>
        <taxon>Neoteleostei</taxon>
        <taxon>Acanthomorphata</taxon>
        <taxon>Ovalentaria</taxon>
        <taxon>Atherinomorphae</taxon>
        <taxon>Cyprinodontiformes</taxon>
        <taxon>Goodeidae</taxon>
        <taxon>Characodon</taxon>
    </lineage>
</organism>
<gene>
    <name evidence="2" type="ORF">CHARACLAT_013540</name>
</gene>
<keyword evidence="1" id="KW-0732">Signal</keyword>
<dbReference type="PANTHER" id="PTHR23266">
    <property type="entry name" value="IMMUNOGLOBULIN HEAVY CHAIN"/>
    <property type="match status" value="1"/>
</dbReference>
<dbReference type="SUPFAM" id="SSF48726">
    <property type="entry name" value="Immunoglobulin"/>
    <property type="match status" value="1"/>
</dbReference>
<comment type="caution">
    <text evidence="2">The sequence shown here is derived from an EMBL/GenBank/DDBJ whole genome shotgun (WGS) entry which is preliminary data.</text>
</comment>
<accession>A0ABU7EAQ5</accession>
<dbReference type="Proteomes" id="UP001352852">
    <property type="component" value="Unassembled WGS sequence"/>
</dbReference>
<dbReference type="InterPro" id="IPR036179">
    <property type="entry name" value="Ig-like_dom_sf"/>
</dbReference>
<feature type="chain" id="PRO_5046119599" description="Ig-like domain-containing protein" evidence="1">
    <location>
        <begin position="19"/>
        <end position="240"/>
    </location>
</feature>
<evidence type="ECO:0000313" key="2">
    <source>
        <dbReference type="EMBL" id="MED6283876.1"/>
    </source>
</evidence>
<name>A0ABU7EAQ5_9TELE</name>
<proteinExistence type="predicted"/>
<evidence type="ECO:0000313" key="3">
    <source>
        <dbReference type="Proteomes" id="UP001352852"/>
    </source>
</evidence>
<dbReference type="EMBL" id="JAHUTJ010050163">
    <property type="protein sequence ID" value="MED6283876.1"/>
    <property type="molecule type" value="Genomic_DNA"/>
</dbReference>
<keyword evidence="3" id="KW-1185">Reference proteome</keyword>
<reference evidence="2 3" key="1">
    <citation type="submission" date="2021-06" db="EMBL/GenBank/DDBJ databases">
        <authorList>
            <person name="Palmer J.M."/>
        </authorList>
    </citation>
    <scope>NUCLEOTIDE SEQUENCE [LARGE SCALE GENOMIC DNA]</scope>
    <source>
        <strain evidence="2 3">CL_MEX2019</strain>
        <tissue evidence="2">Muscle</tissue>
    </source>
</reference>
<protein>
    <recommendedName>
        <fullName evidence="4">Ig-like domain-containing protein</fullName>
    </recommendedName>
</protein>
<sequence length="240" mass="25907">MNTLSLLFLALSLSHCRGQSMESITSSQVVKMPGETLSLSCRGSGFDFGSFGMNWVKQPAGKAIEWMGYIYTHGRKTDYSSSFEGSGEAAAYLQWSLVTVRPGGPSVTPTLSVLSPLQTPGYPLKTADELGPNVCLVTDFRPKGDDVVLNVKGGPVNASTDNAVLSKNNTYYFATFMNETIYSCGMNGMIGNNEADDACGNIYPEKAKLNFYLLLMNGVRVVFTKALAFSTVLTIRGLIL</sequence>
<evidence type="ECO:0008006" key="4">
    <source>
        <dbReference type="Google" id="ProtNLM"/>
    </source>
</evidence>
<dbReference type="InterPro" id="IPR013783">
    <property type="entry name" value="Ig-like_fold"/>
</dbReference>
<dbReference type="InterPro" id="IPR050199">
    <property type="entry name" value="IgHV"/>
</dbReference>
<feature type="signal peptide" evidence="1">
    <location>
        <begin position="1"/>
        <end position="18"/>
    </location>
</feature>
<dbReference type="Gene3D" id="2.60.40.10">
    <property type="entry name" value="Immunoglobulins"/>
    <property type="match status" value="1"/>
</dbReference>